<proteinExistence type="predicted"/>
<accession>A0AAN9FIW9</accession>
<dbReference type="AlphaFoldDB" id="A0AAN9FIW9"/>
<dbReference type="EMBL" id="JAYWIO010000003">
    <property type="protein sequence ID" value="KAK7273793.1"/>
    <property type="molecule type" value="Genomic_DNA"/>
</dbReference>
<keyword evidence="2" id="KW-1185">Reference proteome</keyword>
<evidence type="ECO:0000313" key="1">
    <source>
        <dbReference type="EMBL" id="KAK7273793.1"/>
    </source>
</evidence>
<sequence length="70" mass="8085">MKESSSSLADSSARKKKLPHDKVFAVYGEAEKKNAWGALFDVEDPRSKADLPEHLHRQCLSRWMTWLLEK</sequence>
<gene>
    <name evidence="1" type="ORF">RIF29_14856</name>
</gene>
<evidence type="ECO:0000313" key="2">
    <source>
        <dbReference type="Proteomes" id="UP001372338"/>
    </source>
</evidence>
<name>A0AAN9FIW9_CROPI</name>
<dbReference type="Proteomes" id="UP001372338">
    <property type="component" value="Unassembled WGS sequence"/>
</dbReference>
<protein>
    <submittedName>
        <fullName evidence="1">Uncharacterized protein</fullName>
    </submittedName>
</protein>
<comment type="caution">
    <text evidence="1">The sequence shown here is derived from an EMBL/GenBank/DDBJ whole genome shotgun (WGS) entry which is preliminary data.</text>
</comment>
<organism evidence="1 2">
    <name type="scientific">Crotalaria pallida</name>
    <name type="common">Smooth rattlebox</name>
    <name type="synonym">Crotalaria striata</name>
    <dbReference type="NCBI Taxonomy" id="3830"/>
    <lineage>
        <taxon>Eukaryota</taxon>
        <taxon>Viridiplantae</taxon>
        <taxon>Streptophyta</taxon>
        <taxon>Embryophyta</taxon>
        <taxon>Tracheophyta</taxon>
        <taxon>Spermatophyta</taxon>
        <taxon>Magnoliopsida</taxon>
        <taxon>eudicotyledons</taxon>
        <taxon>Gunneridae</taxon>
        <taxon>Pentapetalae</taxon>
        <taxon>rosids</taxon>
        <taxon>fabids</taxon>
        <taxon>Fabales</taxon>
        <taxon>Fabaceae</taxon>
        <taxon>Papilionoideae</taxon>
        <taxon>50 kb inversion clade</taxon>
        <taxon>genistoids sensu lato</taxon>
        <taxon>core genistoids</taxon>
        <taxon>Crotalarieae</taxon>
        <taxon>Crotalaria</taxon>
    </lineage>
</organism>
<reference evidence="1 2" key="1">
    <citation type="submission" date="2024-01" db="EMBL/GenBank/DDBJ databases">
        <title>The genomes of 5 underutilized Papilionoideae crops provide insights into root nodulation and disease resistanc.</title>
        <authorList>
            <person name="Yuan L."/>
        </authorList>
    </citation>
    <scope>NUCLEOTIDE SEQUENCE [LARGE SCALE GENOMIC DNA]</scope>
    <source>
        <strain evidence="1">ZHUSHIDOU_FW_LH</strain>
        <tissue evidence="1">Leaf</tissue>
    </source>
</reference>